<reference evidence="2" key="1">
    <citation type="journal article" date="2020" name="Stud. Mycol.">
        <title>101 Dothideomycetes genomes: a test case for predicting lifestyles and emergence of pathogens.</title>
        <authorList>
            <person name="Haridas S."/>
            <person name="Albert R."/>
            <person name="Binder M."/>
            <person name="Bloem J."/>
            <person name="Labutti K."/>
            <person name="Salamov A."/>
            <person name="Andreopoulos B."/>
            <person name="Baker S."/>
            <person name="Barry K."/>
            <person name="Bills G."/>
            <person name="Bluhm B."/>
            <person name="Cannon C."/>
            <person name="Castanera R."/>
            <person name="Culley D."/>
            <person name="Daum C."/>
            <person name="Ezra D."/>
            <person name="Gonzalez J."/>
            <person name="Henrissat B."/>
            <person name="Kuo A."/>
            <person name="Liang C."/>
            <person name="Lipzen A."/>
            <person name="Lutzoni F."/>
            <person name="Magnuson J."/>
            <person name="Mondo S."/>
            <person name="Nolan M."/>
            <person name="Ohm R."/>
            <person name="Pangilinan J."/>
            <person name="Park H.-J."/>
            <person name="Ramirez L."/>
            <person name="Alfaro M."/>
            <person name="Sun H."/>
            <person name="Tritt A."/>
            <person name="Yoshinaga Y."/>
            <person name="Zwiers L.-H."/>
            <person name="Turgeon B."/>
            <person name="Goodwin S."/>
            <person name="Spatafora J."/>
            <person name="Crous P."/>
            <person name="Grigoriev I."/>
        </authorList>
    </citation>
    <scope>NUCLEOTIDE SEQUENCE</scope>
    <source>
        <strain evidence="2">CBS 119687</strain>
    </source>
</reference>
<dbReference type="PANTHER" id="PTHR24148:SF82">
    <property type="entry name" value="HETEROKARYON INCOMPATIBILITY DOMAIN-CONTAINING PROTEIN"/>
    <property type="match status" value="1"/>
</dbReference>
<dbReference type="OrthoDB" id="3553147at2759"/>
<accession>A0A6A6AKR5</accession>
<dbReference type="RefSeq" id="XP_033526939.1">
    <property type="nucleotide sequence ID" value="XM_033663304.1"/>
</dbReference>
<sequence length="298" mass="34544">MSQEQRREGFNTLGPKEIRLVEILPGRFDNPLIAIIRVVDFQNEPQYEALSYVWNPTDGTVENGTEHNLTFSIESTSNITAHMRIGANLDAAMRHLRYENTSRTMWIDAVSIHQEDTREKNHQVGFMGTIFSSAERVIIWLGPARKDSDFVMETISTGDLEKHDVSRFIGSLEDIIERDWFTRIWVAQELALARLDPLVYCGLRRINWLAFTFTVQLTQPQELDEWVDGFKLPQPLYLASLIDKDRTRNIGFLKAIRVHWLAQIRQYSRERSLAHILLSTIFLRSTDPRDRVFGLLGI</sequence>
<dbReference type="InterPro" id="IPR010730">
    <property type="entry name" value="HET"/>
</dbReference>
<name>A0A6A6AKR5_9PLEO</name>
<feature type="domain" description="Heterokaryon incompatibility" evidence="1">
    <location>
        <begin position="47"/>
        <end position="189"/>
    </location>
</feature>
<evidence type="ECO:0000313" key="2">
    <source>
        <dbReference type="EMBL" id="KAF2132552.1"/>
    </source>
</evidence>
<dbReference type="AlphaFoldDB" id="A0A6A6AKR5"/>
<proteinExistence type="predicted"/>
<dbReference type="Proteomes" id="UP000799771">
    <property type="component" value="Unassembled WGS sequence"/>
</dbReference>
<dbReference type="EMBL" id="ML977500">
    <property type="protein sequence ID" value="KAF2132552.1"/>
    <property type="molecule type" value="Genomic_DNA"/>
</dbReference>
<dbReference type="GeneID" id="54403736"/>
<organism evidence="2 3">
    <name type="scientific">Dothidotthia symphoricarpi CBS 119687</name>
    <dbReference type="NCBI Taxonomy" id="1392245"/>
    <lineage>
        <taxon>Eukaryota</taxon>
        <taxon>Fungi</taxon>
        <taxon>Dikarya</taxon>
        <taxon>Ascomycota</taxon>
        <taxon>Pezizomycotina</taxon>
        <taxon>Dothideomycetes</taxon>
        <taxon>Pleosporomycetidae</taxon>
        <taxon>Pleosporales</taxon>
        <taxon>Dothidotthiaceae</taxon>
        <taxon>Dothidotthia</taxon>
    </lineage>
</organism>
<dbReference type="InterPro" id="IPR052895">
    <property type="entry name" value="HetReg/Transcr_Mod"/>
</dbReference>
<evidence type="ECO:0000313" key="3">
    <source>
        <dbReference type="Proteomes" id="UP000799771"/>
    </source>
</evidence>
<evidence type="ECO:0000259" key="1">
    <source>
        <dbReference type="Pfam" id="PF06985"/>
    </source>
</evidence>
<gene>
    <name evidence="2" type="ORF">P153DRAFT_284096</name>
</gene>
<keyword evidence="3" id="KW-1185">Reference proteome</keyword>
<feature type="non-terminal residue" evidence="2">
    <location>
        <position position="298"/>
    </location>
</feature>
<dbReference type="Pfam" id="PF06985">
    <property type="entry name" value="HET"/>
    <property type="match status" value="1"/>
</dbReference>
<protein>
    <recommendedName>
        <fullName evidence="1">Heterokaryon incompatibility domain-containing protein</fullName>
    </recommendedName>
</protein>
<dbReference type="PANTHER" id="PTHR24148">
    <property type="entry name" value="ANKYRIN REPEAT DOMAIN-CONTAINING PROTEIN 39 HOMOLOG-RELATED"/>
    <property type="match status" value="1"/>
</dbReference>